<gene>
    <name evidence="2" type="ORF">FY004_24030</name>
</gene>
<dbReference type="InterPro" id="IPR029046">
    <property type="entry name" value="LolA/LolB/LppX"/>
</dbReference>
<feature type="region of interest" description="Disordered" evidence="1">
    <location>
        <begin position="17"/>
        <end position="36"/>
    </location>
</feature>
<keyword evidence="3" id="KW-1185">Reference proteome</keyword>
<dbReference type="EMBL" id="VSZQ01000142">
    <property type="protein sequence ID" value="TYR56058.1"/>
    <property type="molecule type" value="Genomic_DNA"/>
</dbReference>
<dbReference type="RefSeq" id="WP_148903768.1">
    <property type="nucleotide sequence ID" value="NZ_VSZQ01000142.1"/>
</dbReference>
<organism evidence="2 3">
    <name type="scientific">Streptomyces parvus</name>
    <dbReference type="NCBI Taxonomy" id="66428"/>
    <lineage>
        <taxon>Bacteria</taxon>
        <taxon>Bacillati</taxon>
        <taxon>Actinomycetota</taxon>
        <taxon>Actinomycetes</taxon>
        <taxon>Kitasatosporales</taxon>
        <taxon>Streptomycetaceae</taxon>
        <taxon>Streptomyces</taxon>
    </lineage>
</organism>
<name>A0A5D4ISB7_9ACTN</name>
<evidence type="ECO:0000313" key="3">
    <source>
        <dbReference type="Proteomes" id="UP000323242"/>
    </source>
</evidence>
<evidence type="ECO:0008006" key="4">
    <source>
        <dbReference type="Google" id="ProtNLM"/>
    </source>
</evidence>
<reference evidence="2 3" key="1">
    <citation type="submission" date="2019-08" db="EMBL/GenBank/DDBJ databases">
        <title>Draft genome for granaticin producer strain Streptomyces parvus C05.</title>
        <authorList>
            <person name="Gonzalez-Pimentel J.L."/>
        </authorList>
    </citation>
    <scope>NUCLEOTIDE SEQUENCE [LARGE SCALE GENOMIC DNA]</scope>
    <source>
        <strain evidence="2 3">C05</strain>
    </source>
</reference>
<sequence length="263" mass="27656">MAALVCVAALSSGCAQQTSESKARPASNGGDAASPSVNYTQVVHTAVEETLGSSARTVMKTEMGTSPGEPTYTITAKGAHDFARNSGNVTAKVGDVAEFDQVLTDDRIYVRGGTGTETMPWSYTDRADAKVQHMLRPPGNDAAHLLRQASMSSGYERFGTEKVAGAATTRYSAPLSHKALAFNMTKEARGKSDQLRDMMGGEIPVTTDVWVDEEGRAVRVRLSLDIPGSVSSTTTLTLSDLGLAVKVTVPTAEGSEESEAFSG</sequence>
<comment type="caution">
    <text evidence="2">The sequence shown here is derived from an EMBL/GenBank/DDBJ whole genome shotgun (WGS) entry which is preliminary data.</text>
</comment>
<evidence type="ECO:0000256" key="1">
    <source>
        <dbReference type="SAM" id="MobiDB-lite"/>
    </source>
</evidence>
<dbReference type="SUPFAM" id="SSF89392">
    <property type="entry name" value="Prokaryotic lipoproteins and lipoprotein localization factors"/>
    <property type="match status" value="1"/>
</dbReference>
<dbReference type="AlphaFoldDB" id="A0A5D4ISB7"/>
<dbReference type="Gene3D" id="2.50.20.20">
    <property type="match status" value="1"/>
</dbReference>
<proteinExistence type="predicted"/>
<protein>
    <recommendedName>
        <fullName evidence="4">LppX_LprAFG lipoprotein</fullName>
    </recommendedName>
</protein>
<accession>A0A5D4ISB7</accession>
<evidence type="ECO:0000313" key="2">
    <source>
        <dbReference type="EMBL" id="TYR56058.1"/>
    </source>
</evidence>
<dbReference type="Proteomes" id="UP000323242">
    <property type="component" value="Unassembled WGS sequence"/>
</dbReference>